<feature type="domain" description="tRNA nucleotidyltransferase/poly(A) polymerase RNA and SrmB- binding" evidence="13">
    <location>
        <begin position="169"/>
        <end position="228"/>
    </location>
</feature>
<dbReference type="EC" id="2.7.7.72" evidence="11"/>
<keyword evidence="8 11" id="KW-0067">ATP-binding</keyword>
<dbReference type="InterPro" id="IPR043519">
    <property type="entry name" value="NT_sf"/>
</dbReference>
<feature type="binding site" evidence="11">
    <location>
        <position position="111"/>
    </location>
    <ligand>
        <name>ATP</name>
        <dbReference type="ChEBI" id="CHEBI:30616"/>
    </ligand>
</feature>
<dbReference type="InterPro" id="IPR050264">
    <property type="entry name" value="Bact_CCA-adding_enz_type3_sf"/>
</dbReference>
<evidence type="ECO:0000313" key="16">
    <source>
        <dbReference type="Proteomes" id="UP000266016"/>
    </source>
</evidence>
<evidence type="ECO:0000259" key="14">
    <source>
        <dbReference type="Pfam" id="PF13735"/>
    </source>
</evidence>
<dbReference type="RefSeq" id="WP_119115326.1">
    <property type="nucleotide sequence ID" value="NZ_QWVS01000002.1"/>
</dbReference>
<feature type="binding site" evidence="11">
    <location>
        <position position="30"/>
    </location>
    <ligand>
        <name>ATP</name>
        <dbReference type="ChEBI" id="CHEBI:30616"/>
    </ligand>
</feature>
<comment type="catalytic activity">
    <reaction evidence="11">
        <text>a tRNA with a 3' CCA end + 2 CTP + ATP = a tRNA with a 3' CCACCA end + 3 diphosphate</text>
        <dbReference type="Rhea" id="RHEA:76235"/>
        <dbReference type="Rhea" id="RHEA-COMP:10468"/>
        <dbReference type="Rhea" id="RHEA-COMP:18655"/>
        <dbReference type="ChEBI" id="CHEBI:30616"/>
        <dbReference type="ChEBI" id="CHEBI:33019"/>
        <dbReference type="ChEBI" id="CHEBI:37563"/>
        <dbReference type="ChEBI" id="CHEBI:83071"/>
        <dbReference type="ChEBI" id="CHEBI:195187"/>
    </reaction>
</comment>
<evidence type="ECO:0000256" key="7">
    <source>
        <dbReference type="ARBA" id="ARBA00022800"/>
    </source>
</evidence>
<feature type="binding site" evidence="11">
    <location>
        <position position="27"/>
    </location>
    <ligand>
        <name>CTP</name>
        <dbReference type="ChEBI" id="CHEBI:37563"/>
    </ligand>
</feature>
<comment type="subunit">
    <text evidence="11">Homodimer.</text>
</comment>
<keyword evidence="6 11" id="KW-0547">Nucleotide-binding</keyword>
<dbReference type="InterPro" id="IPR032828">
    <property type="entry name" value="PolyA_RNA-bd"/>
</dbReference>
<dbReference type="NCBIfam" id="NF009814">
    <property type="entry name" value="PRK13299.1"/>
    <property type="match status" value="1"/>
</dbReference>
<dbReference type="Gene3D" id="1.10.110.30">
    <property type="match status" value="1"/>
</dbReference>
<dbReference type="GO" id="GO:0042245">
    <property type="term" value="P:RNA repair"/>
    <property type="evidence" value="ECO:0007669"/>
    <property type="project" value="UniProtKB-KW"/>
</dbReference>
<proteinExistence type="inferred from homology"/>
<dbReference type="SUPFAM" id="SSF81301">
    <property type="entry name" value="Nucleotidyltransferase"/>
    <property type="match status" value="1"/>
</dbReference>
<evidence type="ECO:0000256" key="8">
    <source>
        <dbReference type="ARBA" id="ARBA00022840"/>
    </source>
</evidence>
<evidence type="ECO:0000259" key="12">
    <source>
        <dbReference type="Pfam" id="PF01743"/>
    </source>
</evidence>
<evidence type="ECO:0000256" key="11">
    <source>
        <dbReference type="HAMAP-Rule" id="MF_01263"/>
    </source>
</evidence>
<dbReference type="CDD" id="cd05398">
    <property type="entry name" value="NT_ClassII-CCAase"/>
    <property type="match status" value="1"/>
</dbReference>
<dbReference type="GO" id="GO:0000287">
    <property type="term" value="F:magnesium ion binding"/>
    <property type="evidence" value="ECO:0007669"/>
    <property type="project" value="UniProtKB-UniRule"/>
</dbReference>
<dbReference type="GO" id="GO:0001680">
    <property type="term" value="P:tRNA 3'-terminal CCA addition"/>
    <property type="evidence" value="ECO:0007669"/>
    <property type="project" value="UniProtKB-UniRule"/>
</dbReference>
<feature type="binding site" evidence="11">
    <location>
        <position position="160"/>
    </location>
    <ligand>
        <name>ATP</name>
        <dbReference type="ChEBI" id="CHEBI:30616"/>
    </ligand>
</feature>
<comment type="caution">
    <text evidence="15">The sequence shown here is derived from an EMBL/GenBank/DDBJ whole genome shotgun (WGS) entry which is preliminary data.</text>
</comment>
<dbReference type="Pfam" id="PF01743">
    <property type="entry name" value="PolyA_pol"/>
    <property type="match status" value="1"/>
</dbReference>
<keyword evidence="9 11" id="KW-0460">Magnesium</keyword>
<feature type="binding site" evidence="11">
    <location>
        <position position="30"/>
    </location>
    <ligand>
        <name>CTP</name>
        <dbReference type="ChEBI" id="CHEBI:37563"/>
    </ligand>
</feature>
<evidence type="ECO:0000256" key="5">
    <source>
        <dbReference type="ARBA" id="ARBA00022723"/>
    </source>
</evidence>
<evidence type="ECO:0000256" key="9">
    <source>
        <dbReference type="ARBA" id="ARBA00022842"/>
    </source>
</evidence>
<dbReference type="PANTHER" id="PTHR46173:SF1">
    <property type="entry name" value="CCA TRNA NUCLEOTIDYLTRANSFERASE 1, MITOCHONDRIAL"/>
    <property type="match status" value="1"/>
</dbReference>
<dbReference type="GO" id="GO:0005524">
    <property type="term" value="F:ATP binding"/>
    <property type="evidence" value="ECO:0007669"/>
    <property type="project" value="UniProtKB-UniRule"/>
</dbReference>
<feature type="binding site" evidence="11">
    <location>
        <position position="27"/>
    </location>
    <ligand>
        <name>ATP</name>
        <dbReference type="ChEBI" id="CHEBI:30616"/>
    </ligand>
</feature>
<evidence type="ECO:0000313" key="15">
    <source>
        <dbReference type="EMBL" id="RID89215.1"/>
    </source>
</evidence>
<dbReference type="Pfam" id="PF12627">
    <property type="entry name" value="PolyA_pol_RNAbd"/>
    <property type="match status" value="1"/>
</dbReference>
<comment type="function">
    <text evidence="11">Catalyzes the addition and repair of the essential 3'-terminal CCA sequence in tRNAs without using a nucleic acid template. Adds these three nucleotides in the order of C, C, and A to the tRNA nucleotide-73, using CTP and ATP as substrates and producing inorganic pyrophosphate. tRNA 3'-terminal CCA addition is required both for tRNA processing and repair. Also involved in tRNA surveillance by mediating tandem CCA addition to generate a CCACCA at the 3' terminus of unstable tRNAs. While stable tRNAs receive only 3'-terminal CCA, unstable tRNAs are marked with CCACCA and rapidly degraded.</text>
</comment>
<evidence type="ECO:0000259" key="13">
    <source>
        <dbReference type="Pfam" id="PF12627"/>
    </source>
</evidence>
<feature type="binding site" evidence="11">
    <location>
        <position position="163"/>
    </location>
    <ligand>
        <name>ATP</name>
        <dbReference type="ChEBI" id="CHEBI:30616"/>
    </ligand>
</feature>
<evidence type="ECO:0000256" key="1">
    <source>
        <dbReference type="ARBA" id="ARBA00001946"/>
    </source>
</evidence>
<dbReference type="GO" id="GO:0000049">
    <property type="term" value="F:tRNA binding"/>
    <property type="evidence" value="ECO:0007669"/>
    <property type="project" value="UniProtKB-UniRule"/>
</dbReference>
<keyword evidence="5 11" id="KW-0479">Metal-binding</keyword>
<dbReference type="Gene3D" id="1.10.246.80">
    <property type="match status" value="1"/>
</dbReference>
<keyword evidence="2 11" id="KW-0808">Transferase</keyword>
<dbReference type="InterPro" id="IPR032810">
    <property type="entry name" value="CCA-adding_enz_C"/>
</dbReference>
<dbReference type="Gene3D" id="3.30.460.10">
    <property type="entry name" value="Beta Polymerase, domain 2"/>
    <property type="match status" value="1"/>
</dbReference>
<evidence type="ECO:0000256" key="6">
    <source>
        <dbReference type="ARBA" id="ARBA00022741"/>
    </source>
</evidence>
<dbReference type="Gene3D" id="1.20.58.560">
    <property type="match status" value="1"/>
</dbReference>
<feature type="binding site" evidence="11">
    <location>
        <position position="160"/>
    </location>
    <ligand>
        <name>CTP</name>
        <dbReference type="ChEBI" id="CHEBI:37563"/>
    </ligand>
</feature>
<keyword evidence="3 11" id="KW-0819">tRNA processing</keyword>
<feature type="binding site" evidence="11">
    <location>
        <position position="111"/>
    </location>
    <ligand>
        <name>CTP</name>
        <dbReference type="ChEBI" id="CHEBI:37563"/>
    </ligand>
</feature>
<evidence type="ECO:0000256" key="2">
    <source>
        <dbReference type="ARBA" id="ARBA00022679"/>
    </source>
</evidence>
<evidence type="ECO:0000256" key="10">
    <source>
        <dbReference type="ARBA" id="ARBA00022884"/>
    </source>
</evidence>
<feature type="domain" description="CCA-adding enzyme C-terminal" evidence="14">
    <location>
        <begin position="247"/>
        <end position="391"/>
    </location>
</feature>
<dbReference type="InterPro" id="IPR002646">
    <property type="entry name" value="PolA_pol_head_dom"/>
</dbReference>
<gene>
    <name evidence="11" type="primary">cca</name>
    <name evidence="15" type="ORF">D1953_01220</name>
</gene>
<dbReference type="SUPFAM" id="SSF81891">
    <property type="entry name" value="Poly A polymerase C-terminal region-like"/>
    <property type="match status" value="1"/>
</dbReference>
<feature type="binding site" evidence="11">
    <location>
        <position position="163"/>
    </location>
    <ligand>
        <name>CTP</name>
        <dbReference type="ChEBI" id="CHEBI:37563"/>
    </ligand>
</feature>
<evidence type="ECO:0000256" key="4">
    <source>
        <dbReference type="ARBA" id="ARBA00022695"/>
    </source>
</evidence>
<comment type="catalytic activity">
    <reaction evidence="11">
        <text>a tRNA precursor + 2 CTP + ATP = a tRNA with a 3' CCA end + 3 diphosphate</text>
        <dbReference type="Rhea" id="RHEA:14433"/>
        <dbReference type="Rhea" id="RHEA-COMP:10465"/>
        <dbReference type="Rhea" id="RHEA-COMP:10468"/>
        <dbReference type="ChEBI" id="CHEBI:30616"/>
        <dbReference type="ChEBI" id="CHEBI:33019"/>
        <dbReference type="ChEBI" id="CHEBI:37563"/>
        <dbReference type="ChEBI" id="CHEBI:74896"/>
        <dbReference type="ChEBI" id="CHEBI:83071"/>
        <dbReference type="EC" id="2.7.7.72"/>
    </reaction>
</comment>
<comment type="similarity">
    <text evidence="11">Belongs to the tRNA nucleotidyltransferase/poly(A) polymerase family. Bacterial CCA-adding enzyme type 3 subfamily.</text>
</comment>
<keyword evidence="7 11" id="KW-0692">RNA repair</keyword>
<dbReference type="GO" id="GO:0004810">
    <property type="term" value="F:CCA tRNA nucleotidyltransferase activity"/>
    <property type="evidence" value="ECO:0007669"/>
    <property type="project" value="UniProtKB-UniRule"/>
</dbReference>
<feature type="binding site" evidence="11">
    <location>
        <position position="157"/>
    </location>
    <ligand>
        <name>CTP</name>
        <dbReference type="ChEBI" id="CHEBI:37563"/>
    </ligand>
</feature>
<comment type="cofactor">
    <cofactor evidence="1 11">
        <name>Mg(2+)</name>
        <dbReference type="ChEBI" id="CHEBI:18420"/>
    </cofactor>
</comment>
<sequence>MDSLFIQAVPIIERIEQAGYEAYFVGGSVRDHIIGRAIHDVDIATSATPGEIKAIFPRTVDVGIEHGTVLVIEKHGSYEITTFRTESGYSDFRRPDEVKFVRSLTKDLMRRDFTMNSMAMDKKGNIIDPFGGQKAIMDKRIVTVGDSYERFYEDALRMMRAIRFVSQLGFTLDLETLRSLQENGALLKHIAIERIHAEFEKLLAGPYRVQGLQLFVQSELYKYIPRLHNQKATLKQLTALPIDTLSVSEIWALLLIQGHVEDVSSFLRDWRLPVKQIKAIQRVVFFANKPSSFVEHVYDLFEIGLSEGVQAAKVRAVVHGDSVSDAEALVRKKYADLVIKDMSELAVGGTDLLAWRNVNPGPWVKEYLQMIVTAVLKREVENDKQKIKEWLVQCNLM</sequence>
<feature type="binding site" evidence="11">
    <location>
        <position position="154"/>
    </location>
    <ligand>
        <name>ATP</name>
        <dbReference type="ChEBI" id="CHEBI:30616"/>
    </ligand>
</feature>
<dbReference type="Pfam" id="PF13735">
    <property type="entry name" value="tRNA_NucTran2_2"/>
    <property type="match status" value="1"/>
</dbReference>
<name>A0A398BG12_9BACI</name>
<keyword evidence="10 11" id="KW-0694">RNA-binding</keyword>
<feature type="binding site" evidence="11">
    <location>
        <position position="42"/>
    </location>
    <ligand>
        <name>Mg(2+)</name>
        <dbReference type="ChEBI" id="CHEBI:18420"/>
    </ligand>
</feature>
<feature type="binding site" evidence="11">
    <location>
        <position position="154"/>
    </location>
    <ligand>
        <name>CTP</name>
        <dbReference type="ChEBI" id="CHEBI:37563"/>
    </ligand>
</feature>
<comment type="miscellaneous">
    <text evidence="11">A single active site specifically recognizes both ATP and CTP and is responsible for their addition.</text>
</comment>
<feature type="binding site" evidence="11">
    <location>
        <position position="157"/>
    </location>
    <ligand>
        <name>ATP</name>
        <dbReference type="ChEBI" id="CHEBI:30616"/>
    </ligand>
</feature>
<dbReference type="AlphaFoldDB" id="A0A398BG12"/>
<dbReference type="HAMAP" id="MF_01263">
    <property type="entry name" value="CCA_bact_type3"/>
    <property type="match status" value="1"/>
</dbReference>
<accession>A0A398BG12</accession>
<keyword evidence="4 11" id="KW-0548">Nucleotidyltransferase</keyword>
<feature type="domain" description="Poly A polymerase head" evidence="12">
    <location>
        <begin position="22"/>
        <end position="141"/>
    </location>
</feature>
<protein>
    <recommendedName>
        <fullName evidence="11">CCA-adding enzyme</fullName>
        <ecNumber evidence="11">2.7.7.72</ecNumber>
    </recommendedName>
    <alternativeName>
        <fullName evidence="11">CCA tRNA nucleotidyltransferase</fullName>
    </alternativeName>
    <alternativeName>
        <fullName evidence="11">tRNA CCA-pyrophosphorylase</fullName>
    </alternativeName>
    <alternativeName>
        <fullName evidence="11">tRNA adenylyl-/cytidylyl- transferase</fullName>
    </alternativeName>
    <alternativeName>
        <fullName evidence="11">tRNA nucleotidyltransferase</fullName>
    </alternativeName>
    <alternativeName>
        <fullName evidence="11">tRNA-NT</fullName>
    </alternativeName>
</protein>
<dbReference type="Proteomes" id="UP000266016">
    <property type="component" value="Unassembled WGS sequence"/>
</dbReference>
<dbReference type="PANTHER" id="PTHR46173">
    <property type="entry name" value="CCA TRNA NUCLEOTIDYLTRANSFERASE 1, MITOCHONDRIAL"/>
    <property type="match status" value="1"/>
</dbReference>
<reference evidence="15 16" key="1">
    <citation type="submission" date="2018-08" db="EMBL/GenBank/DDBJ databases">
        <title>Bacillus jemisoniae sp. nov., Bacillus chryseoplanitiae sp. nov., Bacillus resnikiae sp. nov., and Bacillus frankliniae sp. nov., isolated from Viking spacecraft and associated surfaces.</title>
        <authorList>
            <person name="Seuylemezian A."/>
            <person name="Vaishampayan P."/>
        </authorList>
    </citation>
    <scope>NUCLEOTIDE SEQUENCE [LARGE SCALE GENOMIC DNA]</scope>
    <source>
        <strain evidence="15 16">MA001</strain>
    </source>
</reference>
<organism evidence="15 16">
    <name type="scientific">Peribacillus asahii</name>
    <dbReference type="NCBI Taxonomy" id="228899"/>
    <lineage>
        <taxon>Bacteria</taxon>
        <taxon>Bacillati</taxon>
        <taxon>Bacillota</taxon>
        <taxon>Bacilli</taxon>
        <taxon>Bacillales</taxon>
        <taxon>Bacillaceae</taxon>
        <taxon>Peribacillus</taxon>
    </lineage>
</organism>
<feature type="binding site" evidence="11">
    <location>
        <position position="40"/>
    </location>
    <ligand>
        <name>Mg(2+)</name>
        <dbReference type="ChEBI" id="CHEBI:18420"/>
    </ligand>
</feature>
<keyword evidence="16" id="KW-1185">Reference proteome</keyword>
<evidence type="ECO:0000256" key="3">
    <source>
        <dbReference type="ARBA" id="ARBA00022694"/>
    </source>
</evidence>
<dbReference type="GO" id="GO:0160016">
    <property type="term" value="F:CCACCA tRNA nucleotidyltransferase activity"/>
    <property type="evidence" value="ECO:0007669"/>
    <property type="project" value="RHEA"/>
</dbReference>
<dbReference type="InterPro" id="IPR023068">
    <property type="entry name" value="CCA-adding_enz_firmicutes"/>
</dbReference>
<dbReference type="EMBL" id="QWVS01000002">
    <property type="protein sequence ID" value="RID89215.1"/>
    <property type="molecule type" value="Genomic_DNA"/>
</dbReference>